<organism evidence="1 2">
    <name type="scientific">Cecembia lonarensis (strain CCUG 58316 / KCTC 22772 / LW9)</name>
    <dbReference type="NCBI Taxonomy" id="1225176"/>
    <lineage>
        <taxon>Bacteria</taxon>
        <taxon>Pseudomonadati</taxon>
        <taxon>Bacteroidota</taxon>
        <taxon>Cytophagia</taxon>
        <taxon>Cytophagales</taxon>
        <taxon>Cyclobacteriaceae</taxon>
        <taxon>Cecembia</taxon>
    </lineage>
</organism>
<accession>K1KXY2</accession>
<gene>
    <name evidence="1" type="ORF">B879_02412</name>
</gene>
<reference evidence="1 2" key="1">
    <citation type="journal article" date="2012" name="J. Bacteriol.">
        <title>Draft Genome Sequence of Cecembia lonarensis Strain LW9T, Isolated from Lonar Lake, a Haloalkaline Lake in India.</title>
        <authorList>
            <person name="Shivaji S."/>
            <person name="Ara S."/>
            <person name="Singh A."/>
            <person name="Pinnaka A.K."/>
        </authorList>
    </citation>
    <scope>NUCLEOTIDE SEQUENCE [LARGE SCALE GENOMIC DNA]</scope>
    <source>
        <strain evidence="1 2">LW9</strain>
    </source>
</reference>
<dbReference type="Proteomes" id="UP000004478">
    <property type="component" value="Unassembled WGS sequence"/>
</dbReference>
<proteinExistence type="predicted"/>
<keyword evidence="2" id="KW-1185">Reference proteome</keyword>
<protein>
    <submittedName>
        <fullName evidence="1">Uncharacterized protein</fullName>
    </submittedName>
</protein>
<evidence type="ECO:0000313" key="1">
    <source>
        <dbReference type="EMBL" id="EKB48995.1"/>
    </source>
</evidence>
<dbReference type="RefSeq" id="WP_009185436.1">
    <property type="nucleotide sequence ID" value="NZ_AMGM01000036.1"/>
</dbReference>
<name>K1KXY2_CECL9</name>
<comment type="caution">
    <text evidence="1">The sequence shown here is derived from an EMBL/GenBank/DDBJ whole genome shotgun (WGS) entry which is preliminary data.</text>
</comment>
<dbReference type="AlphaFoldDB" id="K1KXY2"/>
<dbReference type="OrthoDB" id="839304at2"/>
<sequence>MIIKSIHGTFSICSSGKDADKLLVKSKDKESLTRIFDGQRIVQSEAEEESFFVSLCKQEFAHILILMVKEINYPDIQSVFVGSNSKSDEVLV</sequence>
<evidence type="ECO:0000313" key="2">
    <source>
        <dbReference type="Proteomes" id="UP000004478"/>
    </source>
</evidence>
<dbReference type="EMBL" id="AMGM01000036">
    <property type="protein sequence ID" value="EKB48995.1"/>
    <property type="molecule type" value="Genomic_DNA"/>
</dbReference>